<dbReference type="Gene3D" id="3.40.1190.20">
    <property type="match status" value="1"/>
</dbReference>
<dbReference type="AlphaFoldDB" id="A0A3N4PQ95"/>
<dbReference type="InterPro" id="IPR017583">
    <property type="entry name" value="Tagatose/fructose_Pkinase"/>
</dbReference>
<comment type="similarity">
    <text evidence="1">Belongs to the carbohydrate kinase PfkB family.</text>
</comment>
<evidence type="ECO:0000256" key="2">
    <source>
        <dbReference type="ARBA" id="ARBA00022679"/>
    </source>
</evidence>
<dbReference type="GO" id="GO:0003872">
    <property type="term" value="F:6-phosphofructokinase activity"/>
    <property type="evidence" value="ECO:0007669"/>
    <property type="project" value="TreeGrafter"/>
</dbReference>
<dbReference type="CDD" id="cd01164">
    <property type="entry name" value="FruK_PfkB_like"/>
    <property type="match status" value="1"/>
</dbReference>
<protein>
    <submittedName>
        <fullName evidence="8">1-phosphofructokinase family hexose kinase</fullName>
    </submittedName>
</protein>
<feature type="domain" description="Carbohydrate kinase PfkB" evidence="7">
    <location>
        <begin position="23"/>
        <end position="297"/>
    </location>
</feature>
<dbReference type="GO" id="GO:0005524">
    <property type="term" value="F:ATP binding"/>
    <property type="evidence" value="ECO:0007669"/>
    <property type="project" value="UniProtKB-KW"/>
</dbReference>
<dbReference type="PROSITE" id="PS00583">
    <property type="entry name" value="PFKB_KINASES_1"/>
    <property type="match status" value="1"/>
</dbReference>
<keyword evidence="9" id="KW-1185">Reference proteome</keyword>
<dbReference type="NCBIfam" id="TIGR03168">
    <property type="entry name" value="1-PFK"/>
    <property type="match status" value="1"/>
</dbReference>
<evidence type="ECO:0000256" key="6">
    <source>
        <dbReference type="PIRNR" id="PIRNR000535"/>
    </source>
</evidence>
<evidence type="ECO:0000256" key="5">
    <source>
        <dbReference type="ARBA" id="ARBA00022840"/>
    </source>
</evidence>
<dbReference type="PIRSF" id="PIRSF000535">
    <property type="entry name" value="1PFK/6PFK/LacC"/>
    <property type="match status" value="1"/>
</dbReference>
<evidence type="ECO:0000259" key="7">
    <source>
        <dbReference type="Pfam" id="PF00294"/>
    </source>
</evidence>
<accession>A0A3N4PQ95</accession>
<organism evidence="8 9">
    <name type="scientific">Chitinophaga lutea</name>
    <dbReference type="NCBI Taxonomy" id="2488634"/>
    <lineage>
        <taxon>Bacteria</taxon>
        <taxon>Pseudomonadati</taxon>
        <taxon>Bacteroidota</taxon>
        <taxon>Chitinophagia</taxon>
        <taxon>Chitinophagales</taxon>
        <taxon>Chitinophagaceae</taxon>
        <taxon>Chitinophaga</taxon>
    </lineage>
</organism>
<gene>
    <name evidence="8" type="ORF">EGT74_17935</name>
</gene>
<reference evidence="8 9" key="1">
    <citation type="submission" date="2018-11" db="EMBL/GenBank/DDBJ databases">
        <title>Chitinophaga lutea sp.nov., isolate from arsenic contaminated soil.</title>
        <authorList>
            <person name="Zong Y."/>
        </authorList>
    </citation>
    <scope>NUCLEOTIDE SEQUENCE [LARGE SCALE GENOMIC DNA]</scope>
    <source>
        <strain evidence="8 9">ZY74</strain>
    </source>
</reference>
<proteinExistence type="inferred from homology"/>
<dbReference type="GO" id="GO:0005829">
    <property type="term" value="C:cytosol"/>
    <property type="evidence" value="ECO:0007669"/>
    <property type="project" value="TreeGrafter"/>
</dbReference>
<evidence type="ECO:0000256" key="4">
    <source>
        <dbReference type="ARBA" id="ARBA00022777"/>
    </source>
</evidence>
<evidence type="ECO:0000313" key="8">
    <source>
        <dbReference type="EMBL" id="RPE08899.1"/>
    </source>
</evidence>
<dbReference type="FunFam" id="3.40.1190.20:FF:000001">
    <property type="entry name" value="Phosphofructokinase"/>
    <property type="match status" value="1"/>
</dbReference>
<dbReference type="InterPro" id="IPR002173">
    <property type="entry name" value="Carboh/pur_kinase_PfkB_CS"/>
</dbReference>
<sequence length="312" mass="32483">MHKILTITLNPSVDKSTSVASLQPDKKLRCAAPILEPGGGGINVARVLHRFGDNVLPVFFAGGPCGDQFIGLLKAEGLPVSPVGIAGATRENLHLTEEASGRQYRLVMPGPEISADERQAILRVIASQAKGAGFMVLSGSNPEGIPAAFLEQLAKIARQEKTLLVADISGEGLKQILKAGVYLIKPNLGELARLTGKEELSEAEAIAASREIIAAGGSEIVVVSMGAAGAIMVSAQQVEKIQAPVVKKLSTVGAGDSMVAGIVHALSRGSDHPDAVRFGIACGTAATMRAGTGLCRKTDAEHLYQLLRSEEK</sequence>
<keyword evidence="4 8" id="KW-0418">Kinase</keyword>
<dbReference type="EMBL" id="RPDH01000002">
    <property type="protein sequence ID" value="RPE08899.1"/>
    <property type="molecule type" value="Genomic_DNA"/>
</dbReference>
<keyword evidence="3" id="KW-0547">Nucleotide-binding</keyword>
<dbReference type="OrthoDB" id="9801219at2"/>
<dbReference type="SUPFAM" id="SSF53613">
    <property type="entry name" value="Ribokinase-like"/>
    <property type="match status" value="1"/>
</dbReference>
<evidence type="ECO:0000256" key="1">
    <source>
        <dbReference type="ARBA" id="ARBA00010688"/>
    </source>
</evidence>
<evidence type="ECO:0000256" key="3">
    <source>
        <dbReference type="ARBA" id="ARBA00022741"/>
    </source>
</evidence>
<dbReference type="Pfam" id="PF00294">
    <property type="entry name" value="PfkB"/>
    <property type="match status" value="1"/>
</dbReference>
<keyword evidence="5" id="KW-0067">ATP-binding</keyword>
<dbReference type="PANTHER" id="PTHR46566">
    <property type="entry name" value="1-PHOSPHOFRUCTOKINASE-RELATED"/>
    <property type="match status" value="1"/>
</dbReference>
<evidence type="ECO:0000313" key="9">
    <source>
        <dbReference type="Proteomes" id="UP000278351"/>
    </source>
</evidence>
<keyword evidence="2 6" id="KW-0808">Transferase</keyword>
<dbReference type="Proteomes" id="UP000278351">
    <property type="component" value="Unassembled WGS sequence"/>
</dbReference>
<name>A0A3N4PQ95_9BACT</name>
<dbReference type="InterPro" id="IPR011611">
    <property type="entry name" value="PfkB_dom"/>
</dbReference>
<dbReference type="PROSITE" id="PS00584">
    <property type="entry name" value="PFKB_KINASES_2"/>
    <property type="match status" value="1"/>
</dbReference>
<dbReference type="InterPro" id="IPR029056">
    <property type="entry name" value="Ribokinase-like"/>
</dbReference>
<comment type="caution">
    <text evidence="8">The sequence shown here is derived from an EMBL/GenBank/DDBJ whole genome shotgun (WGS) entry which is preliminary data.</text>
</comment>
<dbReference type="PANTHER" id="PTHR46566:SF2">
    <property type="entry name" value="ATP-DEPENDENT 6-PHOSPHOFRUCTOKINASE ISOZYME 2"/>
    <property type="match status" value="1"/>
</dbReference>
<dbReference type="RefSeq" id="WP_123847899.1">
    <property type="nucleotide sequence ID" value="NZ_RPDH01000002.1"/>
</dbReference>